<organism evidence="1 2">
    <name type="scientific">Brevibacillus laterosporus LMG 15441</name>
    <dbReference type="NCBI Taxonomy" id="1042163"/>
    <lineage>
        <taxon>Bacteria</taxon>
        <taxon>Bacillati</taxon>
        <taxon>Bacillota</taxon>
        <taxon>Bacilli</taxon>
        <taxon>Bacillales</taxon>
        <taxon>Paenibacillaceae</taxon>
        <taxon>Brevibacillus</taxon>
    </lineage>
</organism>
<keyword evidence="2" id="KW-1185">Reference proteome</keyword>
<dbReference type="KEGG" id="blr:BRLA_c027720"/>
<evidence type="ECO:0000313" key="1">
    <source>
        <dbReference type="EMBL" id="AIG27091.1"/>
    </source>
</evidence>
<name>A0A075R6K4_BRELA</name>
<dbReference type="HOGENOM" id="CLU_2166161_0_0_9"/>
<dbReference type="Proteomes" id="UP000005850">
    <property type="component" value="Chromosome"/>
</dbReference>
<protein>
    <recommendedName>
        <fullName evidence="3">DUF3139 domain-containing protein</fullName>
    </recommendedName>
</protein>
<dbReference type="AlphaFoldDB" id="A0A075R6K4"/>
<proteinExistence type="predicted"/>
<gene>
    <name evidence="1" type="ORF">BRLA_c027720</name>
</gene>
<evidence type="ECO:0008006" key="3">
    <source>
        <dbReference type="Google" id="ProtNLM"/>
    </source>
</evidence>
<dbReference type="STRING" id="1042163.BRLA_c027720"/>
<dbReference type="EMBL" id="CP007806">
    <property type="protein sequence ID" value="AIG27091.1"/>
    <property type="molecule type" value="Genomic_DNA"/>
</dbReference>
<sequence length="111" mass="12605">MDSTKKSKLLIIGFLVVSVLAVIAAFLGFRQAKDANIDTIQQKIAQRGGQLTSATVIPLEKSPFDKSNKGNTIYQVEYQKANKSYVAYYRAFNELSIIREPEEWIYPEEKE</sequence>
<dbReference type="RefSeq" id="WP_003336067.1">
    <property type="nucleotide sequence ID" value="NZ_CP007806.1"/>
</dbReference>
<accession>A0A075R6K4</accession>
<evidence type="ECO:0000313" key="2">
    <source>
        <dbReference type="Proteomes" id="UP000005850"/>
    </source>
</evidence>
<reference evidence="1 2" key="1">
    <citation type="journal article" date="2011" name="J. Bacteriol.">
        <title>Genome sequence of Brevibacillus laterosporus LMG 15441, a pathogen of invertebrates.</title>
        <authorList>
            <person name="Djukic M."/>
            <person name="Poehlein A."/>
            <person name="Thurmer A."/>
            <person name="Daniel R."/>
        </authorList>
    </citation>
    <scope>NUCLEOTIDE SEQUENCE [LARGE SCALE GENOMIC DNA]</scope>
    <source>
        <strain evidence="1 2">LMG 15441</strain>
    </source>
</reference>